<dbReference type="eggNOG" id="ENOG502RN6F">
    <property type="taxonomic scope" value="Eukaryota"/>
</dbReference>
<evidence type="ECO:0000313" key="3">
    <source>
        <dbReference type="EnsemblFungi" id="MAPG_11422T0"/>
    </source>
</evidence>
<organism evidence="3 4">
    <name type="scientific">Magnaporthiopsis poae (strain ATCC 64411 / 73-15)</name>
    <name type="common">Kentucky bluegrass fungus</name>
    <name type="synonym">Magnaporthe poae</name>
    <dbReference type="NCBI Taxonomy" id="644358"/>
    <lineage>
        <taxon>Eukaryota</taxon>
        <taxon>Fungi</taxon>
        <taxon>Dikarya</taxon>
        <taxon>Ascomycota</taxon>
        <taxon>Pezizomycotina</taxon>
        <taxon>Sordariomycetes</taxon>
        <taxon>Sordariomycetidae</taxon>
        <taxon>Magnaporthales</taxon>
        <taxon>Magnaporthaceae</taxon>
        <taxon>Magnaporthiopsis</taxon>
    </lineage>
</organism>
<evidence type="ECO:0000256" key="1">
    <source>
        <dbReference type="SAM" id="MobiDB-lite"/>
    </source>
</evidence>
<reference evidence="2" key="2">
    <citation type="submission" date="2010-05" db="EMBL/GenBank/DDBJ databases">
        <title>The Genome Sequence of Magnaporthe poae strain ATCC 64411.</title>
        <authorList>
            <consortium name="The Broad Institute Genome Sequencing Platform"/>
            <consortium name="Broad Institute Genome Sequencing Center for Infectious Disease"/>
            <person name="Ma L.-J."/>
            <person name="Dead R."/>
            <person name="Young S."/>
            <person name="Zeng Q."/>
            <person name="Koehrsen M."/>
            <person name="Alvarado L."/>
            <person name="Berlin A."/>
            <person name="Chapman S.B."/>
            <person name="Chen Z."/>
            <person name="Freedman E."/>
            <person name="Gellesch M."/>
            <person name="Goldberg J."/>
            <person name="Griggs A."/>
            <person name="Gujja S."/>
            <person name="Heilman E.R."/>
            <person name="Heiman D."/>
            <person name="Hepburn T."/>
            <person name="Howarth C."/>
            <person name="Jen D."/>
            <person name="Larson L."/>
            <person name="Mehta T."/>
            <person name="Neiman D."/>
            <person name="Pearson M."/>
            <person name="Roberts A."/>
            <person name="Saif S."/>
            <person name="Shea T."/>
            <person name="Shenoy N."/>
            <person name="Sisk P."/>
            <person name="Stolte C."/>
            <person name="Sykes S."/>
            <person name="Walk T."/>
            <person name="White J."/>
            <person name="Yandava C."/>
            <person name="Haas B."/>
            <person name="Nusbaum C."/>
            <person name="Birren B."/>
        </authorList>
    </citation>
    <scope>NUCLEOTIDE SEQUENCE</scope>
    <source>
        <strain evidence="2">ATCC 64411</strain>
    </source>
</reference>
<gene>
    <name evidence="2" type="ORF">MAPG_11422</name>
</gene>
<dbReference type="AlphaFoldDB" id="A0A0C4EF83"/>
<sequence length="177" mass="19945">METAAEAHQRVVSTVNCLLATIVRIHLYDAVYNQFELIDGLLYDVMGSEKIRRLDGLTDLMTRATNRCVNNMCSEDPALHVTEGGGTRPPRRPTDPRSRRLPHAVTGDVADVVARYYADAIMDVIEHDERVARPQQVVEDITNEVRNLFLANAHTRYATMLVELHKIDAVTVPLDYC</sequence>
<keyword evidence="4" id="KW-1185">Reference proteome</keyword>
<accession>A0A0C4EF83</accession>
<reference evidence="3" key="5">
    <citation type="submission" date="2015-06" db="UniProtKB">
        <authorList>
            <consortium name="EnsemblFungi"/>
        </authorList>
    </citation>
    <scope>IDENTIFICATION</scope>
    <source>
        <strain evidence="3">ATCC 64411</strain>
    </source>
</reference>
<name>A0A0C4EF83_MAGP6</name>
<reference evidence="2" key="3">
    <citation type="submission" date="2011-03" db="EMBL/GenBank/DDBJ databases">
        <title>Annotation of Magnaporthe poae ATCC 64411.</title>
        <authorList>
            <person name="Ma L.-J."/>
            <person name="Dead R."/>
            <person name="Young S.K."/>
            <person name="Zeng Q."/>
            <person name="Gargeya S."/>
            <person name="Fitzgerald M."/>
            <person name="Haas B."/>
            <person name="Abouelleil A."/>
            <person name="Alvarado L."/>
            <person name="Arachchi H.M."/>
            <person name="Berlin A."/>
            <person name="Brown A."/>
            <person name="Chapman S.B."/>
            <person name="Chen Z."/>
            <person name="Dunbar C."/>
            <person name="Freedman E."/>
            <person name="Gearin G."/>
            <person name="Gellesch M."/>
            <person name="Goldberg J."/>
            <person name="Griggs A."/>
            <person name="Gujja S."/>
            <person name="Heiman D."/>
            <person name="Howarth C."/>
            <person name="Larson L."/>
            <person name="Lui A."/>
            <person name="MacDonald P.J.P."/>
            <person name="Mehta T."/>
            <person name="Montmayeur A."/>
            <person name="Murphy C."/>
            <person name="Neiman D."/>
            <person name="Pearson M."/>
            <person name="Priest M."/>
            <person name="Roberts A."/>
            <person name="Saif S."/>
            <person name="Shea T."/>
            <person name="Shenoy N."/>
            <person name="Sisk P."/>
            <person name="Stolte C."/>
            <person name="Sykes S."/>
            <person name="Yandava C."/>
            <person name="Wortman J."/>
            <person name="Nusbaum C."/>
            <person name="Birren B."/>
        </authorList>
    </citation>
    <scope>NUCLEOTIDE SEQUENCE</scope>
    <source>
        <strain evidence="2">ATCC 64411</strain>
    </source>
</reference>
<dbReference type="EnsemblFungi" id="MAPG_11422T0">
    <property type="protein sequence ID" value="MAPG_11422T0"/>
    <property type="gene ID" value="MAPG_11422"/>
</dbReference>
<reference evidence="3" key="4">
    <citation type="journal article" date="2015" name="G3 (Bethesda)">
        <title>Genome sequences of three phytopathogenic species of the Magnaporthaceae family of fungi.</title>
        <authorList>
            <person name="Okagaki L.H."/>
            <person name="Nunes C.C."/>
            <person name="Sailsbery J."/>
            <person name="Clay B."/>
            <person name="Brown D."/>
            <person name="John T."/>
            <person name="Oh Y."/>
            <person name="Young N."/>
            <person name="Fitzgerald M."/>
            <person name="Haas B.J."/>
            <person name="Zeng Q."/>
            <person name="Young S."/>
            <person name="Adiconis X."/>
            <person name="Fan L."/>
            <person name="Levin J.Z."/>
            <person name="Mitchell T.K."/>
            <person name="Okubara P.A."/>
            <person name="Farman M.L."/>
            <person name="Kohn L.M."/>
            <person name="Birren B."/>
            <person name="Ma L.-J."/>
            <person name="Dean R.A."/>
        </authorList>
    </citation>
    <scope>NUCLEOTIDE SEQUENCE</scope>
    <source>
        <strain evidence="3">ATCC 64411 / 73-15</strain>
    </source>
</reference>
<dbReference type="OrthoDB" id="10432244at2759"/>
<dbReference type="EMBL" id="ADBL01002818">
    <property type="status" value="NOT_ANNOTATED_CDS"/>
    <property type="molecule type" value="Genomic_DNA"/>
</dbReference>
<evidence type="ECO:0000313" key="2">
    <source>
        <dbReference type="EMBL" id="KLU92477.1"/>
    </source>
</evidence>
<reference evidence="4" key="1">
    <citation type="submission" date="2010-05" db="EMBL/GenBank/DDBJ databases">
        <title>The genome sequence of Magnaporthe poae strain ATCC 64411.</title>
        <authorList>
            <person name="Ma L.-J."/>
            <person name="Dead R."/>
            <person name="Young S."/>
            <person name="Zeng Q."/>
            <person name="Koehrsen M."/>
            <person name="Alvarado L."/>
            <person name="Berlin A."/>
            <person name="Chapman S.B."/>
            <person name="Chen Z."/>
            <person name="Freedman E."/>
            <person name="Gellesch M."/>
            <person name="Goldberg J."/>
            <person name="Griggs A."/>
            <person name="Gujja S."/>
            <person name="Heilman E.R."/>
            <person name="Heiman D."/>
            <person name="Hepburn T."/>
            <person name="Howarth C."/>
            <person name="Jen D."/>
            <person name="Larson L."/>
            <person name="Mehta T."/>
            <person name="Neiman D."/>
            <person name="Pearson M."/>
            <person name="Roberts A."/>
            <person name="Saif S."/>
            <person name="Shea T."/>
            <person name="Shenoy N."/>
            <person name="Sisk P."/>
            <person name="Stolte C."/>
            <person name="Sykes S."/>
            <person name="Walk T."/>
            <person name="White J."/>
            <person name="Yandava C."/>
            <person name="Haas B."/>
            <person name="Nusbaum C."/>
            <person name="Birren B."/>
        </authorList>
    </citation>
    <scope>NUCLEOTIDE SEQUENCE [LARGE SCALE GENOMIC DNA]</scope>
    <source>
        <strain evidence="4">ATCC 64411 / 73-15</strain>
    </source>
</reference>
<dbReference type="EMBL" id="GL876981">
    <property type="protein sequence ID" value="KLU92477.1"/>
    <property type="molecule type" value="Genomic_DNA"/>
</dbReference>
<protein>
    <submittedName>
        <fullName evidence="2 3">Uncharacterized protein</fullName>
    </submittedName>
</protein>
<dbReference type="VEuPathDB" id="FungiDB:MAPG_11422"/>
<proteinExistence type="predicted"/>
<feature type="region of interest" description="Disordered" evidence="1">
    <location>
        <begin position="78"/>
        <end position="101"/>
    </location>
</feature>
<evidence type="ECO:0000313" key="4">
    <source>
        <dbReference type="Proteomes" id="UP000011715"/>
    </source>
</evidence>
<dbReference type="Proteomes" id="UP000011715">
    <property type="component" value="Unassembled WGS sequence"/>
</dbReference>